<feature type="signal peptide" evidence="1">
    <location>
        <begin position="1"/>
        <end position="17"/>
    </location>
</feature>
<keyword evidence="1" id="KW-0732">Signal</keyword>
<accession>A0A2A2JHS6</accession>
<dbReference type="Proteomes" id="UP000218231">
    <property type="component" value="Unassembled WGS sequence"/>
</dbReference>
<gene>
    <name evidence="2" type="ORF">WR25_18174</name>
</gene>
<comment type="caution">
    <text evidence="2">The sequence shown here is derived from an EMBL/GenBank/DDBJ whole genome shotgun (WGS) entry which is preliminary data.</text>
</comment>
<dbReference type="PANTHER" id="PTHR37959:SF1">
    <property type="entry name" value="SECRETED PROTEIN"/>
    <property type="match status" value="1"/>
</dbReference>
<reference evidence="2 3" key="1">
    <citation type="journal article" date="2017" name="Curr. Biol.">
        <title>Genome architecture and evolution of a unichromosomal asexual nematode.</title>
        <authorList>
            <person name="Fradin H."/>
            <person name="Zegar C."/>
            <person name="Gutwein M."/>
            <person name="Lucas J."/>
            <person name="Kovtun M."/>
            <person name="Corcoran D."/>
            <person name="Baugh L.R."/>
            <person name="Kiontke K."/>
            <person name="Gunsalus K."/>
            <person name="Fitch D.H."/>
            <person name="Piano F."/>
        </authorList>
    </citation>
    <scope>NUCLEOTIDE SEQUENCE [LARGE SCALE GENOMIC DNA]</scope>
    <source>
        <strain evidence="2">PF1309</strain>
    </source>
</reference>
<sequence>MMKLIIAAAVLVAIAYGQVQIDNRDACQVARSTSGNVMCSRSVTFRVSIDGQQTTVRCSDPSAQATDRCPGCCQAAAIALGLPASAGSGFASTTGGSSQCVCCIQKPRC</sequence>
<proteinExistence type="predicted"/>
<organism evidence="2 3">
    <name type="scientific">Diploscapter pachys</name>
    <dbReference type="NCBI Taxonomy" id="2018661"/>
    <lineage>
        <taxon>Eukaryota</taxon>
        <taxon>Metazoa</taxon>
        <taxon>Ecdysozoa</taxon>
        <taxon>Nematoda</taxon>
        <taxon>Chromadorea</taxon>
        <taxon>Rhabditida</taxon>
        <taxon>Rhabditina</taxon>
        <taxon>Rhabditomorpha</taxon>
        <taxon>Rhabditoidea</taxon>
        <taxon>Rhabditidae</taxon>
        <taxon>Diploscapter</taxon>
    </lineage>
</organism>
<keyword evidence="3" id="KW-1185">Reference proteome</keyword>
<evidence type="ECO:0000256" key="1">
    <source>
        <dbReference type="SAM" id="SignalP"/>
    </source>
</evidence>
<feature type="chain" id="PRO_5012539234" evidence="1">
    <location>
        <begin position="18"/>
        <end position="109"/>
    </location>
</feature>
<dbReference type="PANTHER" id="PTHR37959">
    <property type="entry name" value="PROTEIN CBG15758"/>
    <property type="match status" value="1"/>
</dbReference>
<dbReference type="AlphaFoldDB" id="A0A2A2JHS6"/>
<evidence type="ECO:0000313" key="2">
    <source>
        <dbReference type="EMBL" id="PAV61318.1"/>
    </source>
</evidence>
<name>A0A2A2JHS6_9BILA</name>
<dbReference type="EMBL" id="LIAE01010418">
    <property type="protein sequence ID" value="PAV61318.1"/>
    <property type="molecule type" value="Genomic_DNA"/>
</dbReference>
<evidence type="ECO:0000313" key="3">
    <source>
        <dbReference type="Proteomes" id="UP000218231"/>
    </source>
</evidence>
<protein>
    <submittedName>
        <fullName evidence="2">Uncharacterized protein</fullName>
    </submittedName>
</protein>
<dbReference type="STRING" id="2018661.A0A2A2JHS6"/>